<feature type="domain" description="EF-hand" evidence="3">
    <location>
        <begin position="86"/>
        <end position="121"/>
    </location>
</feature>
<keyword evidence="1" id="KW-0106">Calcium</keyword>
<dbReference type="Proteomes" id="UP001230188">
    <property type="component" value="Unassembled WGS sequence"/>
</dbReference>
<organism evidence="4 5">
    <name type="scientific">Chrysophaeum taylorii</name>
    <dbReference type="NCBI Taxonomy" id="2483200"/>
    <lineage>
        <taxon>Eukaryota</taxon>
        <taxon>Sar</taxon>
        <taxon>Stramenopiles</taxon>
        <taxon>Ochrophyta</taxon>
        <taxon>Pelagophyceae</taxon>
        <taxon>Pelagomonadales</taxon>
        <taxon>Pelagomonadaceae</taxon>
        <taxon>Chrysophaeum</taxon>
    </lineage>
</organism>
<dbReference type="Pfam" id="PF13499">
    <property type="entry name" value="EF-hand_7"/>
    <property type="match status" value="1"/>
</dbReference>
<name>A0AAD7UEG0_9STRA</name>
<dbReference type="CDD" id="cd00051">
    <property type="entry name" value="EFh"/>
    <property type="match status" value="1"/>
</dbReference>
<dbReference type="EMBL" id="JAQMWT010000344">
    <property type="protein sequence ID" value="KAJ8603711.1"/>
    <property type="molecule type" value="Genomic_DNA"/>
</dbReference>
<gene>
    <name evidence="4" type="ORF">CTAYLR_000198</name>
</gene>
<dbReference type="InterPro" id="IPR018247">
    <property type="entry name" value="EF_Hand_1_Ca_BS"/>
</dbReference>
<evidence type="ECO:0000313" key="4">
    <source>
        <dbReference type="EMBL" id="KAJ8603711.1"/>
    </source>
</evidence>
<evidence type="ECO:0000256" key="1">
    <source>
        <dbReference type="ARBA" id="ARBA00022837"/>
    </source>
</evidence>
<comment type="caution">
    <text evidence="4">The sequence shown here is derived from an EMBL/GenBank/DDBJ whole genome shotgun (WGS) entry which is preliminary data.</text>
</comment>
<keyword evidence="5" id="KW-1185">Reference proteome</keyword>
<evidence type="ECO:0000313" key="5">
    <source>
        <dbReference type="Proteomes" id="UP001230188"/>
    </source>
</evidence>
<dbReference type="Gene3D" id="1.10.238.10">
    <property type="entry name" value="EF-hand"/>
    <property type="match status" value="1"/>
</dbReference>
<dbReference type="InterPro" id="IPR011992">
    <property type="entry name" value="EF-hand-dom_pair"/>
</dbReference>
<feature type="domain" description="EF-hand" evidence="3">
    <location>
        <begin position="46"/>
        <end position="81"/>
    </location>
</feature>
<dbReference type="SMART" id="SM00054">
    <property type="entry name" value="EFh"/>
    <property type="match status" value="2"/>
</dbReference>
<protein>
    <recommendedName>
        <fullName evidence="3">EF-hand domain-containing protein</fullName>
    </recommendedName>
</protein>
<evidence type="ECO:0000256" key="2">
    <source>
        <dbReference type="SAM" id="MobiDB-lite"/>
    </source>
</evidence>
<dbReference type="PROSITE" id="PS50222">
    <property type="entry name" value="EF_HAND_2"/>
    <property type="match status" value="2"/>
</dbReference>
<feature type="region of interest" description="Disordered" evidence="2">
    <location>
        <begin position="1"/>
        <end position="43"/>
    </location>
</feature>
<dbReference type="AlphaFoldDB" id="A0AAD7UEG0"/>
<accession>A0AAD7UEG0</accession>
<reference evidence="4" key="1">
    <citation type="submission" date="2023-01" db="EMBL/GenBank/DDBJ databases">
        <title>Metagenome sequencing of chrysophaentin producing Chrysophaeum taylorii.</title>
        <authorList>
            <person name="Davison J."/>
            <person name="Bewley C."/>
        </authorList>
    </citation>
    <scope>NUCLEOTIDE SEQUENCE</scope>
    <source>
        <strain evidence="4">NIES-1699</strain>
    </source>
</reference>
<dbReference type="InterPro" id="IPR002048">
    <property type="entry name" value="EF_hand_dom"/>
</dbReference>
<proteinExistence type="predicted"/>
<sequence>MSQRWRRRGRPEGDPAEADGGGPPSERMAASDQSAKFAAHEWDPKAIRRDPNTAFELFDANADGVISVAELCFVSRHTNPEMRRKGSLFDEMKLFHALDADGDSVISRNEFCKVVSDPKTFSDEALACIAKWCEIVEDAKNEAMLEAGDLAAEDDPPISERVSRKIEKEKLEALTATLGVVQGVQILKRNVTPKAQDPVPPPFPETRGAVATKSRGEYELVLELIGLGVTLVDGPWYDLLGVADPVSTTPYVVVYSDDGSEIARSDVDRNVKGNSSVSAASWPPVYVTAKKLRNMLTDLPAGLRLAIFAKQPDGVDDIHVGTTAQFPLVRFDDPDLEAGIGPLLAFDEADNLGAKILGTQKWVPAGVARLRRQKSLLDACSCVQLPERCYG</sequence>
<evidence type="ECO:0000259" key="3">
    <source>
        <dbReference type="PROSITE" id="PS50222"/>
    </source>
</evidence>
<dbReference type="GO" id="GO:0005509">
    <property type="term" value="F:calcium ion binding"/>
    <property type="evidence" value="ECO:0007669"/>
    <property type="project" value="InterPro"/>
</dbReference>
<dbReference type="PROSITE" id="PS00018">
    <property type="entry name" value="EF_HAND_1"/>
    <property type="match status" value="1"/>
</dbReference>
<dbReference type="SUPFAM" id="SSF47473">
    <property type="entry name" value="EF-hand"/>
    <property type="match status" value="1"/>
</dbReference>